<sequence>MVENTIEDLDIQIPNQFLIGSYDLTDSNSLNSNSPMFKLAELQLDTDAIISLDSYSINEASHNMTIEDELYINYLKIEKTLNNSLNDNENSINLINSSISKNLENLNFNSQFHYFIFLKYWELSLSILSQSSNNTTSYNILKNYLLILFKFNDFPKKINILGTNQFNQFFKKLSNYLNENSIDIEILFKDLKTNNEIFKNCIKYIIFFYSNKFKYDSLISSFNSILKNYLTTCKFPKANETNDNLDLFYKTSNYILENFKINSIFTNSMITESISKTFQSIEIVKYWLFKKINQSNNTKGQEEETIETISIFKTYLSYVDILKIHHKGKIYDLVDLIETYIKFINYLINLKINKKLFDLILNYNNKLNDLINNNLINSLNISKNFKKLNDFLKLKLSYYYYQLGNFSKFNCIYFKTNYNDLINKIEISKKNYELSINFLNSIKNFENLNNINSKIFNFANYFFEYSICLIKLNNIKDSIKYIKFAIKLNPSNLKYSNLYILLSSSRDETYLKTMEQCQQIIENLNSYIDSNNVNNLSSIEKWDIIQMYMTYISLIEAIDGINEAIQNVPRLFYVINKLIFPNNGGLKEKKDSIKSSSIQVPNNLTATAAASADNTNSTSAVIVTPSSQHEMTSNRPSFSNPGDDFSISEMSINDTSSKNLSILKKIKTSNKVATSKITSKISHIRNKSENLRNGGGGGVNVKNYKNVGYGHQNYIKRLN</sequence>
<comment type="caution">
    <text evidence="1">The sequence shown here is derived from an EMBL/GenBank/DDBJ whole genome shotgun (WGS) entry which is preliminary data.</text>
</comment>
<evidence type="ECO:0000313" key="2">
    <source>
        <dbReference type="Proteomes" id="UP001165101"/>
    </source>
</evidence>
<name>A0ACB5TU35_CANBO</name>
<reference evidence="1" key="1">
    <citation type="submission" date="2023-04" db="EMBL/GenBank/DDBJ databases">
        <title>Candida boidinii NBRC 1967.</title>
        <authorList>
            <person name="Ichikawa N."/>
            <person name="Sato H."/>
            <person name="Tonouchi N."/>
        </authorList>
    </citation>
    <scope>NUCLEOTIDE SEQUENCE</scope>
    <source>
        <strain evidence="1">NBRC 1967</strain>
    </source>
</reference>
<proteinExistence type="predicted"/>
<dbReference type="Proteomes" id="UP001165101">
    <property type="component" value="Unassembled WGS sequence"/>
</dbReference>
<evidence type="ECO:0000313" key="1">
    <source>
        <dbReference type="EMBL" id="GME94629.1"/>
    </source>
</evidence>
<organism evidence="1 2">
    <name type="scientific">Candida boidinii</name>
    <name type="common">Yeast</name>
    <dbReference type="NCBI Taxonomy" id="5477"/>
    <lineage>
        <taxon>Eukaryota</taxon>
        <taxon>Fungi</taxon>
        <taxon>Dikarya</taxon>
        <taxon>Ascomycota</taxon>
        <taxon>Saccharomycotina</taxon>
        <taxon>Pichiomycetes</taxon>
        <taxon>Pichiales</taxon>
        <taxon>Pichiaceae</taxon>
        <taxon>Ogataea</taxon>
        <taxon>Ogataea/Candida clade</taxon>
    </lineage>
</organism>
<protein>
    <submittedName>
        <fullName evidence="1">Unnamed protein product</fullName>
    </submittedName>
</protein>
<dbReference type="EMBL" id="BSXV01002016">
    <property type="protein sequence ID" value="GME94629.1"/>
    <property type="molecule type" value="Genomic_DNA"/>
</dbReference>
<accession>A0ACB5TU35</accession>
<gene>
    <name evidence="1" type="ORF">Cboi01_000358900</name>
</gene>
<keyword evidence="2" id="KW-1185">Reference proteome</keyword>